<feature type="domain" description="Thioesterase" evidence="2">
    <location>
        <begin position="19"/>
        <end position="193"/>
    </location>
</feature>
<gene>
    <name evidence="3" type="ORF">ADL15_39535</name>
</gene>
<proteinExistence type="inferred from homology"/>
<dbReference type="SUPFAM" id="SSF53474">
    <property type="entry name" value="alpha/beta-Hydrolases"/>
    <property type="match status" value="1"/>
</dbReference>
<dbReference type="RefSeq" id="WP_067702845.1">
    <property type="nucleotide sequence ID" value="NZ_LLZH01000310.1"/>
</dbReference>
<dbReference type="InterPro" id="IPR029058">
    <property type="entry name" value="AB_hydrolase_fold"/>
</dbReference>
<dbReference type="InterPro" id="IPR001031">
    <property type="entry name" value="Thioesterase"/>
</dbReference>
<name>A0A101JFD9_9ACTN</name>
<protein>
    <recommendedName>
        <fullName evidence="2">Thioesterase domain-containing protein</fullName>
    </recommendedName>
</protein>
<evidence type="ECO:0000313" key="3">
    <source>
        <dbReference type="EMBL" id="KUL25805.1"/>
    </source>
</evidence>
<dbReference type="Gene3D" id="3.40.50.1820">
    <property type="entry name" value="alpha/beta hydrolase"/>
    <property type="match status" value="1"/>
</dbReference>
<dbReference type="Pfam" id="PF00975">
    <property type="entry name" value="Thioesterase"/>
    <property type="match status" value="1"/>
</dbReference>
<sequence length="219" mass="23460">MRATDWFIPLSAPDRASAHVYAFPQAGGGATAFAPLADALGPEVGVWALNLPGRRARFGEPPRTDLDALLGELANHVPQRASAVLFGYCSGALLAYLLAARMHRAGRGLPAGLVVASYPAPDRAEPAPAPPHHARRGVLGRNPVLRRHSRRRGVPADFREIFEPALRADYELLADYRYRDVPALPLPITAVVGTTDAVLRADDVGRRAEGSGQSRSRPA</sequence>
<evidence type="ECO:0000313" key="4">
    <source>
        <dbReference type="Proteomes" id="UP000053244"/>
    </source>
</evidence>
<keyword evidence="4" id="KW-1185">Reference proteome</keyword>
<dbReference type="AlphaFoldDB" id="A0A101JFD9"/>
<dbReference type="GO" id="GO:0008610">
    <property type="term" value="P:lipid biosynthetic process"/>
    <property type="evidence" value="ECO:0007669"/>
    <property type="project" value="TreeGrafter"/>
</dbReference>
<dbReference type="InterPro" id="IPR012223">
    <property type="entry name" value="TEII"/>
</dbReference>
<comment type="caution">
    <text evidence="3">The sequence shown here is derived from an EMBL/GenBank/DDBJ whole genome shotgun (WGS) entry which is preliminary data.</text>
</comment>
<organism evidence="3 4">
    <name type="scientific">Actinoplanes awajinensis subsp. mycoplanecinus</name>
    <dbReference type="NCBI Taxonomy" id="135947"/>
    <lineage>
        <taxon>Bacteria</taxon>
        <taxon>Bacillati</taxon>
        <taxon>Actinomycetota</taxon>
        <taxon>Actinomycetes</taxon>
        <taxon>Micromonosporales</taxon>
        <taxon>Micromonosporaceae</taxon>
        <taxon>Actinoplanes</taxon>
    </lineage>
</organism>
<reference evidence="3 4" key="1">
    <citation type="submission" date="2015-10" db="EMBL/GenBank/DDBJ databases">
        <authorList>
            <person name="Gilbert D.G."/>
        </authorList>
    </citation>
    <scope>NUCLEOTIDE SEQUENCE [LARGE SCALE GENOMIC DNA]</scope>
    <source>
        <strain evidence="3 4">NRRL B-16712</strain>
    </source>
</reference>
<dbReference type="PANTHER" id="PTHR11487">
    <property type="entry name" value="THIOESTERASE"/>
    <property type="match status" value="1"/>
</dbReference>
<dbReference type="EMBL" id="LLZH01000310">
    <property type="protein sequence ID" value="KUL25805.1"/>
    <property type="molecule type" value="Genomic_DNA"/>
</dbReference>
<accession>A0A101JFD9</accession>
<dbReference type="Proteomes" id="UP000053244">
    <property type="component" value="Unassembled WGS sequence"/>
</dbReference>
<dbReference type="PANTHER" id="PTHR11487:SF0">
    <property type="entry name" value="S-ACYL FATTY ACID SYNTHASE THIOESTERASE, MEDIUM CHAIN"/>
    <property type="match status" value="1"/>
</dbReference>
<evidence type="ECO:0000256" key="1">
    <source>
        <dbReference type="ARBA" id="ARBA00007169"/>
    </source>
</evidence>
<evidence type="ECO:0000259" key="2">
    <source>
        <dbReference type="Pfam" id="PF00975"/>
    </source>
</evidence>
<comment type="similarity">
    <text evidence="1">Belongs to the thioesterase family.</text>
</comment>